<evidence type="ECO:0000313" key="2">
    <source>
        <dbReference type="Proteomes" id="UP000765509"/>
    </source>
</evidence>
<organism evidence="1 2">
    <name type="scientific">Austropuccinia psidii MF-1</name>
    <dbReference type="NCBI Taxonomy" id="1389203"/>
    <lineage>
        <taxon>Eukaryota</taxon>
        <taxon>Fungi</taxon>
        <taxon>Dikarya</taxon>
        <taxon>Basidiomycota</taxon>
        <taxon>Pucciniomycotina</taxon>
        <taxon>Pucciniomycetes</taxon>
        <taxon>Pucciniales</taxon>
        <taxon>Sphaerophragmiaceae</taxon>
        <taxon>Austropuccinia</taxon>
    </lineage>
</organism>
<dbReference type="OrthoDB" id="7691805at2759"/>
<comment type="caution">
    <text evidence="1">The sequence shown here is derived from an EMBL/GenBank/DDBJ whole genome shotgun (WGS) entry which is preliminary data.</text>
</comment>
<evidence type="ECO:0000313" key="1">
    <source>
        <dbReference type="EMBL" id="MBW0509740.1"/>
    </source>
</evidence>
<dbReference type="Proteomes" id="UP000765509">
    <property type="component" value="Unassembled WGS sequence"/>
</dbReference>
<protein>
    <submittedName>
        <fullName evidence="1">Uncharacterized protein</fullName>
    </submittedName>
</protein>
<sequence>MIQLFEDSITIEKLPKERFNITINHDTTITGQVINALMSIIHTEPKAFTSIGDIWQNGIMNSSNEAIEMLGLPPFSSTCETCMLVKSTLLLFSVTLKTSTKILIAYILS</sequence>
<dbReference type="EMBL" id="AVOT02021117">
    <property type="protein sequence ID" value="MBW0509740.1"/>
    <property type="molecule type" value="Genomic_DNA"/>
</dbReference>
<gene>
    <name evidence="1" type="ORF">O181_049455</name>
</gene>
<proteinExistence type="predicted"/>
<dbReference type="AlphaFoldDB" id="A0A9Q3HQ27"/>
<accession>A0A9Q3HQ27</accession>
<name>A0A9Q3HQ27_9BASI</name>
<reference evidence="1" key="1">
    <citation type="submission" date="2021-03" db="EMBL/GenBank/DDBJ databases">
        <title>Draft genome sequence of rust myrtle Austropuccinia psidii MF-1, a brazilian biotype.</title>
        <authorList>
            <person name="Quecine M.C."/>
            <person name="Pachon D.M.R."/>
            <person name="Bonatelli M.L."/>
            <person name="Correr F.H."/>
            <person name="Franceschini L.M."/>
            <person name="Leite T.F."/>
            <person name="Margarido G.R.A."/>
            <person name="Almeida C.A."/>
            <person name="Ferrarezi J.A."/>
            <person name="Labate C.A."/>
        </authorList>
    </citation>
    <scope>NUCLEOTIDE SEQUENCE</scope>
    <source>
        <strain evidence="1">MF-1</strain>
    </source>
</reference>
<keyword evidence="2" id="KW-1185">Reference proteome</keyword>